<comment type="caution">
    <text evidence="1">The sequence shown here is derived from an EMBL/GenBank/DDBJ whole genome shotgun (WGS) entry which is preliminary data.</text>
</comment>
<evidence type="ECO:0000313" key="1">
    <source>
        <dbReference type="EMBL" id="PFV00069.1"/>
    </source>
</evidence>
<protein>
    <submittedName>
        <fullName evidence="1">Uncharacterized protein</fullName>
    </submittedName>
</protein>
<dbReference type="AlphaFoldDB" id="A0A9X7B5D4"/>
<sequence>NKPFANSIGFGSFLRYLTYNITDGTENSENTNYLSLKVFDFFFSSLFINIALRTINLGLESLFIKKEKIYEFNFLMNEFYKRYIIIKNH</sequence>
<dbReference type="EMBL" id="NVDQ01000074">
    <property type="protein sequence ID" value="PFV00069.1"/>
    <property type="molecule type" value="Genomic_DNA"/>
</dbReference>
<evidence type="ECO:0000313" key="2">
    <source>
        <dbReference type="Proteomes" id="UP000226257"/>
    </source>
</evidence>
<dbReference type="Proteomes" id="UP000226257">
    <property type="component" value="Unassembled WGS sequence"/>
</dbReference>
<accession>A0A9X7B5D4</accession>
<dbReference type="RefSeq" id="WP_218012547.1">
    <property type="nucleotide sequence ID" value="NZ_NUIC01000025.1"/>
</dbReference>
<gene>
    <name evidence="1" type="ORF">COK98_31665</name>
</gene>
<organism evidence="1 2">
    <name type="scientific">Bacillus cereus</name>
    <dbReference type="NCBI Taxonomy" id="1396"/>
    <lineage>
        <taxon>Bacteria</taxon>
        <taxon>Bacillati</taxon>
        <taxon>Bacillota</taxon>
        <taxon>Bacilli</taxon>
        <taxon>Bacillales</taxon>
        <taxon>Bacillaceae</taxon>
        <taxon>Bacillus</taxon>
        <taxon>Bacillus cereus group</taxon>
    </lineage>
</organism>
<feature type="non-terminal residue" evidence="1">
    <location>
        <position position="1"/>
    </location>
</feature>
<reference evidence="1 2" key="1">
    <citation type="submission" date="2017-09" db="EMBL/GenBank/DDBJ databases">
        <title>Large-scale bioinformatics analysis of Bacillus genomes uncovers conserved roles of natural products in bacterial physiology.</title>
        <authorList>
            <consortium name="Agbiome Team Llc"/>
            <person name="Bleich R.M."/>
            <person name="Grubbs K.J."/>
            <person name="Santa Maria K.C."/>
            <person name="Allen S.E."/>
            <person name="Farag S."/>
            <person name="Shank E.A."/>
            <person name="Bowers A."/>
        </authorList>
    </citation>
    <scope>NUCLEOTIDE SEQUENCE [LARGE SCALE GENOMIC DNA]</scope>
    <source>
        <strain evidence="1 2">AFS060282</strain>
    </source>
</reference>
<proteinExistence type="predicted"/>
<name>A0A9X7B5D4_BACCE</name>